<dbReference type="RefSeq" id="WP_268112134.1">
    <property type="nucleotide sequence ID" value="NZ_JAPPUX010000003.1"/>
</dbReference>
<dbReference type="Proteomes" id="UP001074726">
    <property type="component" value="Unassembled WGS sequence"/>
</dbReference>
<dbReference type="EMBL" id="JAPPUX010000003">
    <property type="protein sequence ID" value="MCY4727179.1"/>
    <property type="molecule type" value="Genomic_DNA"/>
</dbReference>
<evidence type="ECO:0000313" key="4">
    <source>
        <dbReference type="Proteomes" id="UP001074726"/>
    </source>
</evidence>
<feature type="transmembrane region" description="Helical" evidence="2">
    <location>
        <begin position="97"/>
        <end position="118"/>
    </location>
</feature>
<evidence type="ECO:0000313" key="3">
    <source>
        <dbReference type="EMBL" id="MCY4727179.1"/>
    </source>
</evidence>
<organism evidence="3 4">
    <name type="scientific">Nocardioides pini</name>
    <dbReference type="NCBI Taxonomy" id="2975053"/>
    <lineage>
        <taxon>Bacteria</taxon>
        <taxon>Bacillati</taxon>
        <taxon>Actinomycetota</taxon>
        <taxon>Actinomycetes</taxon>
        <taxon>Propionibacteriales</taxon>
        <taxon>Nocardioidaceae</taxon>
        <taxon>Nocardioides</taxon>
    </lineage>
</organism>
<accession>A0ABT4CGA8</accession>
<evidence type="ECO:0000256" key="1">
    <source>
        <dbReference type="SAM" id="MobiDB-lite"/>
    </source>
</evidence>
<comment type="caution">
    <text evidence="3">The sequence shown here is derived from an EMBL/GenBank/DDBJ whole genome shotgun (WGS) entry which is preliminary data.</text>
</comment>
<name>A0ABT4CGA8_9ACTN</name>
<proteinExistence type="predicted"/>
<protein>
    <recommendedName>
        <fullName evidence="5">Zinc-finger</fullName>
    </recommendedName>
</protein>
<feature type="region of interest" description="Disordered" evidence="1">
    <location>
        <begin position="120"/>
        <end position="164"/>
    </location>
</feature>
<sequence length="173" mass="18003">MSHLGSRVSALLDGRLAPEEEERCWNHVHACHACRDLVEQEGWVKTQLAQLSFGPGQPSHDFKSALMGRCSALGAGGGRGLVAPEFPTTRHRSRRGIVAIGGGAASACVVGVLALGVAGGPRVDPRPPVTDLSRPTGPASPAVTGDDRTRGPASPSRTPLAERLVAIREKIAP</sequence>
<gene>
    <name evidence="3" type="ORF">NYO98_12900</name>
</gene>
<keyword evidence="2" id="KW-1133">Transmembrane helix</keyword>
<evidence type="ECO:0008006" key="5">
    <source>
        <dbReference type="Google" id="ProtNLM"/>
    </source>
</evidence>
<evidence type="ECO:0000256" key="2">
    <source>
        <dbReference type="SAM" id="Phobius"/>
    </source>
</evidence>
<keyword evidence="2" id="KW-0812">Transmembrane</keyword>
<keyword evidence="4" id="KW-1185">Reference proteome</keyword>
<keyword evidence="2" id="KW-0472">Membrane</keyword>
<reference evidence="3" key="1">
    <citation type="submission" date="2022-08" db="EMBL/GenBank/DDBJ databases">
        <title>Genome sequencing of Nocardioides sp. STR2.</title>
        <authorList>
            <person name="So Y."/>
        </authorList>
    </citation>
    <scope>NUCLEOTIDE SEQUENCE</scope>
    <source>
        <strain evidence="3">STR2</strain>
    </source>
</reference>